<keyword evidence="4" id="KW-1185">Reference proteome</keyword>
<evidence type="ECO:0000259" key="1">
    <source>
        <dbReference type="Pfam" id="PF06792"/>
    </source>
</evidence>
<accession>A0A2K9EY57</accession>
<dbReference type="Proteomes" id="UP000233742">
    <property type="component" value="Chromosome"/>
</dbReference>
<dbReference type="CDD" id="cd15488">
    <property type="entry name" value="Tm-1-like"/>
    <property type="match status" value="1"/>
</dbReference>
<organism evidence="3 4">
    <name type="scientific">Paracoccus tegillarcae</name>
    <dbReference type="NCBI Taxonomy" id="1529068"/>
    <lineage>
        <taxon>Bacteria</taxon>
        <taxon>Pseudomonadati</taxon>
        <taxon>Pseudomonadota</taxon>
        <taxon>Alphaproteobacteria</taxon>
        <taxon>Rhodobacterales</taxon>
        <taxon>Paracoccaceae</taxon>
        <taxon>Paracoccus</taxon>
    </lineage>
</organism>
<protein>
    <submittedName>
        <fullName evidence="3">Uncharacterized protein</fullName>
    </submittedName>
</protein>
<dbReference type="Pfam" id="PF06792">
    <property type="entry name" value="UPF0261"/>
    <property type="match status" value="1"/>
</dbReference>
<dbReference type="Pfam" id="PF23189">
    <property type="entry name" value="UPF0261_C"/>
    <property type="match status" value="1"/>
</dbReference>
<dbReference type="RefSeq" id="WP_101460906.1">
    <property type="nucleotide sequence ID" value="NZ_CP025408.1"/>
</dbReference>
<feature type="domain" description="UPF0261" evidence="2">
    <location>
        <begin position="186"/>
        <end position="402"/>
    </location>
</feature>
<gene>
    <name evidence="3" type="ORF">CUV01_13365</name>
</gene>
<dbReference type="Gene3D" id="3.40.50.12020">
    <property type="entry name" value="Uncharacterised protein family UPF0261, NN domain"/>
    <property type="match status" value="1"/>
</dbReference>
<dbReference type="PANTHER" id="PTHR31862:SF1">
    <property type="entry name" value="UPF0261 DOMAIN PROTEIN (AFU_ORTHOLOGUE AFUA_1G10120)"/>
    <property type="match status" value="1"/>
</dbReference>
<dbReference type="PIRSF" id="PIRSF033271">
    <property type="entry name" value="UCP033271"/>
    <property type="match status" value="1"/>
</dbReference>
<dbReference type="AlphaFoldDB" id="A0A2K9EY57"/>
<dbReference type="InterPro" id="IPR051353">
    <property type="entry name" value="Tobamovirus_resist_UPF0261"/>
</dbReference>
<dbReference type="InterPro" id="IPR008322">
    <property type="entry name" value="UPF0261"/>
</dbReference>
<reference evidence="3 4" key="1">
    <citation type="submission" date="2017-12" db="EMBL/GenBank/DDBJ databases">
        <authorList>
            <person name="Hurst M.R.H."/>
        </authorList>
    </citation>
    <scope>NUCLEOTIDE SEQUENCE [LARGE SCALE GENOMIC DNA]</scope>
    <source>
        <strain evidence="3 4">BM15</strain>
    </source>
</reference>
<dbReference type="InterPro" id="IPR044122">
    <property type="entry name" value="UPF0261_N"/>
</dbReference>
<evidence type="ECO:0000313" key="3">
    <source>
        <dbReference type="EMBL" id="AUH34244.1"/>
    </source>
</evidence>
<feature type="domain" description="UPF0261" evidence="1">
    <location>
        <begin position="4"/>
        <end position="179"/>
    </location>
</feature>
<dbReference type="PANTHER" id="PTHR31862">
    <property type="entry name" value="UPF0261 DOMAIN PROTEIN (AFU_ORTHOLOGUE AFUA_1G10120)"/>
    <property type="match status" value="1"/>
</dbReference>
<dbReference type="OrthoDB" id="9776369at2"/>
<sequence length="416" mass="45001">MSKKTILVIGTFDTKSVELEYLAGRIRQQGGEVLTMDVSVLGEPQRPTDLSKHDVAAAGGMSIDEVIALGDEHRAFQVMTRGAVDLVASGHREGKFDGMIALGGTMGTDLALDCAKALPMGVPKYIVSTVACSPLIEPNRLAADVQMILWAGGLFGMNQICKSSLSQAAGAVLGAARAVEPPTWDRSLIGMTSLGSSCLKYMKRLQPALVERGFDVAVFHTTGMGGMAFEALAAEGAFCCVMDFSLQEFVNDQHGSLVSSGDHRVTSAGRMGIPQLVAPGAMDLIDLAGWQDIPESLADRPFHQHNRLIKSSVFAAEERRALARSLAERLEQAQGPTHFFLPAGGLEEWDREGQEAHDPEGLKAFVDEIRRILPGKVEMTDLDCHINDEEFVQAVLSKFDQWVDEGIVKRRQKAPQ</sequence>
<dbReference type="NCBIfam" id="NF002674">
    <property type="entry name" value="PRK02399.1-2"/>
    <property type="match status" value="1"/>
</dbReference>
<evidence type="ECO:0000259" key="2">
    <source>
        <dbReference type="Pfam" id="PF23189"/>
    </source>
</evidence>
<dbReference type="InterPro" id="IPR056778">
    <property type="entry name" value="UPF0261_C"/>
</dbReference>
<evidence type="ECO:0000313" key="4">
    <source>
        <dbReference type="Proteomes" id="UP000233742"/>
    </source>
</evidence>
<name>A0A2K9EY57_9RHOB</name>
<proteinExistence type="predicted"/>
<dbReference type="NCBIfam" id="NF002676">
    <property type="entry name" value="PRK02399.1-4"/>
    <property type="match status" value="1"/>
</dbReference>
<dbReference type="Gene3D" id="3.40.50.12030">
    <property type="entry name" value="Uncharacterised protein family UPF0261, NC domain"/>
    <property type="match status" value="1"/>
</dbReference>
<dbReference type="EMBL" id="CP025408">
    <property type="protein sequence ID" value="AUH34244.1"/>
    <property type="molecule type" value="Genomic_DNA"/>
</dbReference>
<dbReference type="KEGG" id="paro:CUV01_13365"/>